<evidence type="ECO:0000313" key="9">
    <source>
        <dbReference type="Proteomes" id="UP001344906"/>
    </source>
</evidence>
<dbReference type="PANTHER" id="PTHR43133">
    <property type="entry name" value="RNA POLYMERASE ECF-TYPE SIGMA FACTO"/>
    <property type="match status" value="1"/>
</dbReference>
<dbReference type="InterPro" id="IPR039425">
    <property type="entry name" value="RNA_pol_sigma-70-like"/>
</dbReference>
<organism evidence="8 9">
    <name type="scientific">Dictyobacter halimunensis</name>
    <dbReference type="NCBI Taxonomy" id="3026934"/>
    <lineage>
        <taxon>Bacteria</taxon>
        <taxon>Bacillati</taxon>
        <taxon>Chloroflexota</taxon>
        <taxon>Ktedonobacteria</taxon>
        <taxon>Ktedonobacterales</taxon>
        <taxon>Dictyobacteraceae</taxon>
        <taxon>Dictyobacter</taxon>
    </lineage>
</organism>
<keyword evidence="9" id="KW-1185">Reference proteome</keyword>
<keyword evidence="4" id="KW-0238">DNA-binding</keyword>
<evidence type="ECO:0000256" key="5">
    <source>
        <dbReference type="ARBA" id="ARBA00023163"/>
    </source>
</evidence>
<feature type="domain" description="RNA polymerase sigma-70 region 2" evidence="6">
    <location>
        <begin position="20"/>
        <end position="89"/>
    </location>
</feature>
<accession>A0ABQ6FKB3</accession>
<keyword evidence="5" id="KW-0804">Transcription</keyword>
<keyword evidence="2" id="KW-0805">Transcription regulation</keyword>
<dbReference type="InterPro" id="IPR014284">
    <property type="entry name" value="RNA_pol_sigma-70_dom"/>
</dbReference>
<dbReference type="EMBL" id="BSRI01000001">
    <property type="protein sequence ID" value="GLV53437.1"/>
    <property type="molecule type" value="Genomic_DNA"/>
</dbReference>
<keyword evidence="3" id="KW-0731">Sigma factor</keyword>
<dbReference type="InterPro" id="IPR013324">
    <property type="entry name" value="RNA_pol_sigma_r3/r4-like"/>
</dbReference>
<dbReference type="InterPro" id="IPR013325">
    <property type="entry name" value="RNA_pol_sigma_r2"/>
</dbReference>
<dbReference type="SUPFAM" id="SSF88946">
    <property type="entry name" value="Sigma2 domain of RNA polymerase sigma factors"/>
    <property type="match status" value="1"/>
</dbReference>
<proteinExistence type="inferred from homology"/>
<dbReference type="InterPro" id="IPR013249">
    <property type="entry name" value="RNA_pol_sigma70_r4_t2"/>
</dbReference>
<dbReference type="Gene3D" id="1.10.1740.10">
    <property type="match status" value="1"/>
</dbReference>
<evidence type="ECO:0000256" key="3">
    <source>
        <dbReference type="ARBA" id="ARBA00023082"/>
    </source>
</evidence>
<dbReference type="InterPro" id="IPR007627">
    <property type="entry name" value="RNA_pol_sigma70_r2"/>
</dbReference>
<comment type="caution">
    <text evidence="8">The sequence shown here is derived from an EMBL/GenBank/DDBJ whole genome shotgun (WGS) entry which is preliminary data.</text>
</comment>
<evidence type="ECO:0000259" key="7">
    <source>
        <dbReference type="Pfam" id="PF08281"/>
    </source>
</evidence>
<dbReference type="Pfam" id="PF04542">
    <property type="entry name" value="Sigma70_r2"/>
    <property type="match status" value="1"/>
</dbReference>
<dbReference type="Proteomes" id="UP001344906">
    <property type="component" value="Unassembled WGS sequence"/>
</dbReference>
<evidence type="ECO:0000256" key="1">
    <source>
        <dbReference type="ARBA" id="ARBA00010641"/>
    </source>
</evidence>
<protein>
    <submittedName>
        <fullName evidence="8">Uncharacterized protein</fullName>
    </submittedName>
</protein>
<comment type="similarity">
    <text evidence="1">Belongs to the sigma-70 factor family. ECF subfamily.</text>
</comment>
<evidence type="ECO:0000256" key="2">
    <source>
        <dbReference type="ARBA" id="ARBA00023015"/>
    </source>
</evidence>
<sequence length="187" mass="22223">MHEVKNMHDIPAQHSLIEQLYQRYWLLLFNTISQRIASKEEAEDILVEVFLAAYESPVIATLSEQQQLAWLRRAAHNKSVDRYRRHQRTPTLYLEQCHTQTHEDEQDTPEHLSIQHEELNTLRQTLSELPEQQQELLYLRFADGLRCSEIAVRWRKSEGSVRTLLSRTLNRLRTHYRLGKEAVDSHE</sequence>
<feature type="domain" description="RNA polymerase sigma factor 70 region 4 type 2" evidence="7">
    <location>
        <begin position="121"/>
        <end position="172"/>
    </location>
</feature>
<gene>
    <name evidence="8" type="ORF">KDH_02910</name>
</gene>
<dbReference type="SUPFAM" id="SSF88659">
    <property type="entry name" value="Sigma3 and sigma4 domains of RNA polymerase sigma factors"/>
    <property type="match status" value="1"/>
</dbReference>
<dbReference type="Gene3D" id="1.10.10.10">
    <property type="entry name" value="Winged helix-like DNA-binding domain superfamily/Winged helix DNA-binding domain"/>
    <property type="match status" value="1"/>
</dbReference>
<name>A0ABQ6FKB3_9CHLR</name>
<evidence type="ECO:0000313" key="8">
    <source>
        <dbReference type="EMBL" id="GLV53437.1"/>
    </source>
</evidence>
<dbReference type="InterPro" id="IPR036388">
    <property type="entry name" value="WH-like_DNA-bd_sf"/>
</dbReference>
<evidence type="ECO:0000259" key="6">
    <source>
        <dbReference type="Pfam" id="PF04542"/>
    </source>
</evidence>
<dbReference type="PANTHER" id="PTHR43133:SF8">
    <property type="entry name" value="RNA POLYMERASE SIGMA FACTOR HI_1459-RELATED"/>
    <property type="match status" value="1"/>
</dbReference>
<dbReference type="NCBIfam" id="TIGR02937">
    <property type="entry name" value="sigma70-ECF"/>
    <property type="match status" value="1"/>
</dbReference>
<dbReference type="Pfam" id="PF08281">
    <property type="entry name" value="Sigma70_r4_2"/>
    <property type="match status" value="1"/>
</dbReference>
<reference evidence="8 9" key="1">
    <citation type="submission" date="2023-02" db="EMBL/GenBank/DDBJ databases">
        <title>Dictyobacter halimunensis sp. nov., a new member of the class Ktedonobacteria from forest soil in a geothermal area.</title>
        <authorList>
            <person name="Rachmania M.K."/>
            <person name="Ningsih F."/>
            <person name="Sakai Y."/>
            <person name="Yabe S."/>
            <person name="Yokota A."/>
            <person name="Sjamsuridzal W."/>
        </authorList>
    </citation>
    <scope>NUCLEOTIDE SEQUENCE [LARGE SCALE GENOMIC DNA]</scope>
    <source>
        <strain evidence="8 9">S3.2.2.5</strain>
    </source>
</reference>
<evidence type="ECO:0000256" key="4">
    <source>
        <dbReference type="ARBA" id="ARBA00023125"/>
    </source>
</evidence>